<dbReference type="Proteomes" id="UP001281761">
    <property type="component" value="Unassembled WGS sequence"/>
</dbReference>
<keyword evidence="3" id="KW-1185">Reference proteome</keyword>
<evidence type="ECO:0008006" key="4">
    <source>
        <dbReference type="Google" id="ProtNLM"/>
    </source>
</evidence>
<dbReference type="EMBL" id="JARBJD010000005">
    <property type="protein sequence ID" value="KAK2963837.1"/>
    <property type="molecule type" value="Genomic_DNA"/>
</dbReference>
<gene>
    <name evidence="2" type="ORF">BLNAU_1406</name>
</gene>
<protein>
    <recommendedName>
        <fullName evidence="4">B30.2/SPRY domain-containing protein</fullName>
    </recommendedName>
</protein>
<proteinExistence type="predicted"/>
<comment type="caution">
    <text evidence="2">The sequence shown here is derived from an EMBL/GenBank/DDBJ whole genome shotgun (WGS) entry which is preliminary data.</text>
</comment>
<evidence type="ECO:0000256" key="1">
    <source>
        <dbReference type="SAM" id="MobiDB-lite"/>
    </source>
</evidence>
<name>A0ABQ9YJB7_9EUKA</name>
<evidence type="ECO:0000313" key="2">
    <source>
        <dbReference type="EMBL" id="KAK2963837.1"/>
    </source>
</evidence>
<organism evidence="2 3">
    <name type="scientific">Blattamonas nauphoetae</name>
    <dbReference type="NCBI Taxonomy" id="2049346"/>
    <lineage>
        <taxon>Eukaryota</taxon>
        <taxon>Metamonada</taxon>
        <taxon>Preaxostyla</taxon>
        <taxon>Oxymonadida</taxon>
        <taxon>Blattamonas</taxon>
    </lineage>
</organism>
<accession>A0ABQ9YJB7</accession>
<feature type="region of interest" description="Disordered" evidence="1">
    <location>
        <begin position="164"/>
        <end position="207"/>
    </location>
</feature>
<sequence length="404" mass="45785">MFGDINQHDSLFDSPTSTKPLSIESVLDEFSSSGSNVSAIVNTPNWNHIPLLIRDWDGKDETPMLRLLDELSRILTLVSDSDIPLANKRLLHLSLSNLSKSPTLPKKIRTRVDKCVPTLNSIADGPFMMMETEEFRTMQHALTDRVAQAEEKTRQAEEAKRLAEEKEKMIEEQNGHSEREKEKLSDEVKRTAKELGEAREEKTKSEREITTLKSKNDELELQLADLPIWVGTDSLQTLDRTSHRLTPTTLTQIVKLEGITDWRTAFTFPIDEGEWELKIRRSEQTGLSVTLGYIRHPLPEDARQNGCGCYLSGIGGDFVLWDGRLWHAAKEFKPAGTNKKCDRIGQTAAIRVNMTTREARLFVDDEEQPGIFTDIPSPLCLAISTSKSMTDSPVEVLWLKRRRS</sequence>
<evidence type="ECO:0000313" key="3">
    <source>
        <dbReference type="Proteomes" id="UP001281761"/>
    </source>
</evidence>
<reference evidence="2 3" key="1">
    <citation type="journal article" date="2022" name="bioRxiv">
        <title>Genomics of Preaxostyla Flagellates Illuminates Evolutionary Transitions and the Path Towards Mitochondrial Loss.</title>
        <authorList>
            <person name="Novak L.V.F."/>
            <person name="Treitli S.C."/>
            <person name="Pyrih J."/>
            <person name="Halakuc P."/>
            <person name="Pipaliya S.V."/>
            <person name="Vacek V."/>
            <person name="Brzon O."/>
            <person name="Soukal P."/>
            <person name="Eme L."/>
            <person name="Dacks J.B."/>
            <person name="Karnkowska A."/>
            <person name="Elias M."/>
            <person name="Hampl V."/>
        </authorList>
    </citation>
    <scope>NUCLEOTIDE SEQUENCE [LARGE SCALE GENOMIC DNA]</scope>
    <source>
        <strain evidence="2">NAU3</strain>
        <tissue evidence="2">Gut</tissue>
    </source>
</reference>